<name>A0A812YGI3_SYMPI</name>
<dbReference type="Pfam" id="PF03016">
    <property type="entry name" value="Exostosin_GT47"/>
    <property type="match status" value="1"/>
</dbReference>
<evidence type="ECO:0000313" key="3">
    <source>
        <dbReference type="EMBL" id="CAE7779201.1"/>
    </source>
</evidence>
<reference evidence="3" key="1">
    <citation type="submission" date="2021-02" db="EMBL/GenBank/DDBJ databases">
        <authorList>
            <person name="Dougan E. K."/>
            <person name="Rhodes N."/>
            <person name="Thang M."/>
            <person name="Chan C."/>
        </authorList>
    </citation>
    <scope>NUCLEOTIDE SEQUENCE</scope>
</reference>
<dbReference type="PANTHER" id="PTHR11062:SF73">
    <property type="entry name" value="EXOSTOSIN-LIKE 3"/>
    <property type="match status" value="1"/>
</dbReference>
<keyword evidence="4" id="KW-1185">Reference proteome</keyword>
<comment type="similarity">
    <text evidence="1">Belongs to the glycosyltransferase 47 family.</text>
</comment>
<dbReference type="EMBL" id="CAJNIZ010047960">
    <property type="protein sequence ID" value="CAE7779201.1"/>
    <property type="molecule type" value="Genomic_DNA"/>
</dbReference>
<protein>
    <submittedName>
        <fullName evidence="3">Ttv protein</fullName>
    </submittedName>
</protein>
<dbReference type="GO" id="GO:0016757">
    <property type="term" value="F:glycosyltransferase activity"/>
    <property type="evidence" value="ECO:0007669"/>
    <property type="project" value="InterPro"/>
</dbReference>
<evidence type="ECO:0000256" key="1">
    <source>
        <dbReference type="ARBA" id="ARBA00010271"/>
    </source>
</evidence>
<gene>
    <name evidence="3" type="primary">ttv</name>
    <name evidence="3" type="ORF">SPIL2461_LOCUS23122</name>
</gene>
<dbReference type="PANTHER" id="PTHR11062">
    <property type="entry name" value="EXOSTOSIN HEPARAN SULFATE GLYCOSYLTRANSFERASE -RELATED"/>
    <property type="match status" value="1"/>
</dbReference>
<dbReference type="InterPro" id="IPR004263">
    <property type="entry name" value="Exostosin"/>
</dbReference>
<comment type="caution">
    <text evidence="3">The sequence shown here is derived from an EMBL/GenBank/DDBJ whole genome shotgun (WGS) entry which is preliminary data.</text>
</comment>
<sequence length="902" mass="99692">MAKTLRLLLPFTAWTHDWKCERTFYVLSPQEAEVHAPELAQCALLQYAEALTQGLASSSCASDLATASIVVLPGYTFHNCHWPNYGGKCEEDALFRPGRACYDEQTMGAYRTIIDVAGFAGKAVAIIDGSGSVQKAWLPDLSFYNHPRLIILRLGAAVWFHRPGMDVSLPPGPLSRCAGSDATNAMMESLDAKHYLATFKGKLRHSHVRTALAKLHHNDVDVILVDRLDDSYDYDELLYSTVFSLILEGDMLQTFHFPEAVCSGGIPVLISSNWVPPLQELVPFETYGLRFRDDELPELMVRLRALDTFRRIWVEEVMQRMQLRQQARDACEKHFRTMQAQAGSVAQQLSLAGPRRVQNLEASLADGLSVSKDLHALQVGRCVTAADTSSSTSFYVISITEVEAFAPKLRGCLLSSLAGKVHEAFLSLRRRSFTCMAKQLAEAHVVVVPGYSVVPEVIGYWVSFAGRACAANEILAGYRQLQLDARLQDKMLVLLDKGTSRISQDTGFSWLLLGARRDAFQYGVDISMPAEPSPRCSGISASSSFQQPLGQKRYLLSFKGSFRDYPLAGELAVLHRDNWSVLVVDAAHTGYDTEYLLWNSVFNLVFASAAARDSRFNEVVCSGGIPVAVADSSWVPPFDGFIRFRSYGILVDDTDLSTLLPRLGDVLLNSAEVRLLREPLGWHEHARNARKVCTRFLQTQEIQAAAALEAFETPNRAEDDSLGVVLTQTIWDHEQNQLYALFESGALFRAVASRARTLQHLWMMVSNGPFDYMAASPDAVYAIGSGHRVYKHSGPLQSVSVGADWAVASRGQVQALAIHEEAIYAAGLDGNVYQQQLAGMSIYTDWELVLEGQKTKRVAVRDGILYAATQASAVYSLDLARPSRGWGKASVQHLPGDVRHLL</sequence>
<evidence type="ECO:0000313" key="4">
    <source>
        <dbReference type="Proteomes" id="UP000649617"/>
    </source>
</evidence>
<organism evidence="3 4">
    <name type="scientific">Symbiodinium pilosum</name>
    <name type="common">Dinoflagellate</name>
    <dbReference type="NCBI Taxonomy" id="2952"/>
    <lineage>
        <taxon>Eukaryota</taxon>
        <taxon>Sar</taxon>
        <taxon>Alveolata</taxon>
        <taxon>Dinophyceae</taxon>
        <taxon>Suessiales</taxon>
        <taxon>Symbiodiniaceae</taxon>
        <taxon>Symbiodinium</taxon>
    </lineage>
</organism>
<feature type="domain" description="Exostosin GT47" evidence="2">
    <location>
        <begin position="162"/>
        <end position="305"/>
    </location>
</feature>
<dbReference type="OrthoDB" id="1924787at2759"/>
<proteinExistence type="inferred from homology"/>
<accession>A0A812YGI3</accession>
<dbReference type="InterPro" id="IPR040911">
    <property type="entry name" value="Exostosin_GT47"/>
</dbReference>
<dbReference type="AlphaFoldDB" id="A0A812YGI3"/>
<dbReference type="Proteomes" id="UP000649617">
    <property type="component" value="Unassembled WGS sequence"/>
</dbReference>
<evidence type="ECO:0000259" key="2">
    <source>
        <dbReference type="Pfam" id="PF03016"/>
    </source>
</evidence>